<feature type="binding site" evidence="7">
    <location>
        <position position="105"/>
    </location>
    <ligand>
        <name>L-histidine</name>
        <dbReference type="ChEBI" id="CHEBI:57595"/>
    </ligand>
</feature>
<reference evidence="9 10" key="1">
    <citation type="submission" date="2018-10" db="EMBL/GenBank/DDBJ databases">
        <title>Draft genome sequence of the microsporidian Tubulinosema ratisbonensis.</title>
        <authorList>
            <person name="Polonais V."/>
            <person name="Peyretaillade E."/>
            <person name="Niehus S."/>
            <person name="Wawrzyniak I."/>
            <person name="Franchet A."/>
            <person name="Gaspin C."/>
            <person name="Reichstadt M."/>
            <person name="Belser C."/>
            <person name="Labadie K."/>
            <person name="Delbac F."/>
            <person name="Ferrandon D."/>
        </authorList>
    </citation>
    <scope>NUCLEOTIDE SEQUENCE [LARGE SCALE GENOMIC DNA]</scope>
    <source>
        <strain evidence="9 10">Franzen</strain>
    </source>
</reference>
<evidence type="ECO:0000256" key="7">
    <source>
        <dbReference type="PIRSR" id="PIRSR001549-1"/>
    </source>
</evidence>
<dbReference type="InterPro" id="IPR015807">
    <property type="entry name" value="His-tRNA-ligase"/>
</dbReference>
<dbReference type="GO" id="GO:0005739">
    <property type="term" value="C:mitochondrion"/>
    <property type="evidence" value="ECO:0007669"/>
    <property type="project" value="TreeGrafter"/>
</dbReference>
<dbReference type="PROSITE" id="PS50862">
    <property type="entry name" value="AA_TRNA_LIGASE_II"/>
    <property type="match status" value="1"/>
</dbReference>
<comment type="similarity">
    <text evidence="1">Belongs to the class-II aminoacyl-tRNA synthetase family.</text>
</comment>
<feature type="binding site" evidence="7">
    <location>
        <position position="125"/>
    </location>
    <ligand>
        <name>L-histidine</name>
        <dbReference type="ChEBI" id="CHEBI:57595"/>
    </ligand>
</feature>
<keyword evidence="9" id="KW-0436">Ligase</keyword>
<dbReference type="STRING" id="291195.A0A437APF8"/>
<feature type="binding site" evidence="7">
    <location>
        <position position="272"/>
    </location>
    <ligand>
        <name>L-histidine</name>
        <dbReference type="ChEBI" id="CHEBI:57595"/>
    </ligand>
</feature>
<dbReference type="AlphaFoldDB" id="A0A437APF8"/>
<protein>
    <recommendedName>
        <fullName evidence="2">histidine--tRNA ligase</fullName>
        <ecNumber evidence="2">6.1.1.21</ecNumber>
    </recommendedName>
</protein>
<dbReference type="GO" id="GO:0005524">
    <property type="term" value="F:ATP binding"/>
    <property type="evidence" value="ECO:0007669"/>
    <property type="project" value="UniProtKB-KW"/>
</dbReference>
<dbReference type="GO" id="GO:0005829">
    <property type="term" value="C:cytosol"/>
    <property type="evidence" value="ECO:0007669"/>
    <property type="project" value="TreeGrafter"/>
</dbReference>
<evidence type="ECO:0000313" key="10">
    <source>
        <dbReference type="Proteomes" id="UP000282876"/>
    </source>
</evidence>
<dbReference type="Pfam" id="PF03129">
    <property type="entry name" value="HGTP_anticodon"/>
    <property type="match status" value="1"/>
</dbReference>
<comment type="caution">
    <text evidence="9">The sequence shown here is derived from an EMBL/GenBank/DDBJ whole genome shotgun (WGS) entry which is preliminary data.</text>
</comment>
<dbReference type="VEuPathDB" id="MicrosporidiaDB:TUBRATIS_004130"/>
<dbReference type="Gene3D" id="3.30.930.10">
    <property type="entry name" value="Bira Bifunctional Protein, Domain 2"/>
    <property type="match status" value="1"/>
</dbReference>
<dbReference type="CDD" id="cd00773">
    <property type="entry name" value="HisRS-like_core"/>
    <property type="match status" value="1"/>
</dbReference>
<comment type="catalytic activity">
    <reaction evidence="6">
        <text>tRNA(His) + L-histidine + ATP = L-histidyl-tRNA(His) + AMP + diphosphate + H(+)</text>
        <dbReference type="Rhea" id="RHEA:17313"/>
        <dbReference type="Rhea" id="RHEA-COMP:9665"/>
        <dbReference type="Rhea" id="RHEA-COMP:9689"/>
        <dbReference type="ChEBI" id="CHEBI:15378"/>
        <dbReference type="ChEBI" id="CHEBI:30616"/>
        <dbReference type="ChEBI" id="CHEBI:33019"/>
        <dbReference type="ChEBI" id="CHEBI:57595"/>
        <dbReference type="ChEBI" id="CHEBI:78442"/>
        <dbReference type="ChEBI" id="CHEBI:78527"/>
        <dbReference type="ChEBI" id="CHEBI:456215"/>
        <dbReference type="EC" id="6.1.1.21"/>
    </reaction>
</comment>
<dbReference type="Pfam" id="PF13393">
    <property type="entry name" value="tRNA-synt_His"/>
    <property type="match status" value="1"/>
</dbReference>
<dbReference type="InterPro" id="IPR004154">
    <property type="entry name" value="Anticodon-bd"/>
</dbReference>
<dbReference type="PANTHER" id="PTHR11476:SF7">
    <property type="entry name" value="HISTIDINE--TRNA LIGASE"/>
    <property type="match status" value="1"/>
</dbReference>
<dbReference type="Proteomes" id="UP000282876">
    <property type="component" value="Unassembled WGS sequence"/>
</dbReference>
<dbReference type="InterPro" id="IPR041715">
    <property type="entry name" value="HisRS-like_core"/>
</dbReference>
<dbReference type="SUPFAM" id="SSF52954">
    <property type="entry name" value="Class II aaRS ABD-related"/>
    <property type="match status" value="1"/>
</dbReference>
<dbReference type="NCBIfam" id="TIGR00442">
    <property type="entry name" value="hisS"/>
    <property type="match status" value="1"/>
</dbReference>
<evidence type="ECO:0000259" key="8">
    <source>
        <dbReference type="PROSITE" id="PS50862"/>
    </source>
</evidence>
<gene>
    <name evidence="9" type="ORF">TUBRATIS_004130</name>
</gene>
<keyword evidence="9" id="KW-0030">Aminoacyl-tRNA synthetase</keyword>
<keyword evidence="10" id="KW-1185">Reference proteome</keyword>
<evidence type="ECO:0000256" key="6">
    <source>
        <dbReference type="ARBA" id="ARBA00047639"/>
    </source>
</evidence>
<dbReference type="Gene3D" id="3.40.50.800">
    <property type="entry name" value="Anticodon-binding domain"/>
    <property type="match status" value="1"/>
</dbReference>
<organism evidence="9 10">
    <name type="scientific">Tubulinosema ratisbonensis</name>
    <dbReference type="NCBI Taxonomy" id="291195"/>
    <lineage>
        <taxon>Eukaryota</taxon>
        <taxon>Fungi</taxon>
        <taxon>Fungi incertae sedis</taxon>
        <taxon>Microsporidia</taxon>
        <taxon>Tubulinosematoidea</taxon>
        <taxon>Tubulinosematidae</taxon>
        <taxon>Tubulinosema</taxon>
    </lineage>
</organism>
<name>A0A437APF8_9MICR</name>
<dbReference type="OrthoDB" id="1906957at2759"/>
<evidence type="ECO:0000256" key="2">
    <source>
        <dbReference type="ARBA" id="ARBA00012815"/>
    </source>
</evidence>
<dbReference type="InterPro" id="IPR006195">
    <property type="entry name" value="aa-tRNA-synth_II"/>
</dbReference>
<evidence type="ECO:0000313" key="9">
    <source>
        <dbReference type="EMBL" id="RVD93060.1"/>
    </source>
</evidence>
<dbReference type="PANTHER" id="PTHR11476">
    <property type="entry name" value="HISTIDYL-TRNA SYNTHETASE"/>
    <property type="match status" value="1"/>
</dbReference>
<sequence length="438" mass="50530">MVELRTVKGTKDYSPLEQRVLNDLTSKIIKIFKLHGAVNIDTPTFELRDLLVNKYGEESKLIFDLEDQGGDICSLRYDLTVSFSRYLAMNKIQKIKRYQLGKVFRRDNPSFAKGRLREFTQCDFDIAGSYLPMVADAETLCILHECLKEMNLGKFKIKFNHRGILNGIISCARNTFFKFNTVCSSLDKLDKFSFDFIKEELKTKGLNEEQIEFLHKFVYLKGNEDFIDQLKSKEIYEHPEGKKGIEDLSLLFNFLNSFGILESFEIDLSLARGLDYYTGIIFEAVFDNYKEIGSVAGGGRYDNLVSSILSEKSSVNVPCVGFSFGITRILPILLKINQSKNISNLKVYLSSSGSLLLQERMVVLKKLWDQKIPSETFYNKRFNFNNALEYVQKNEIPFLMVLGEKEIKNNEYKLLYGNKKENKFTGNLEEVINFIKEN</sequence>
<keyword evidence="3" id="KW-0547">Nucleotide-binding</keyword>
<feature type="domain" description="Aminoacyl-transfer RNA synthetases class-II family profile" evidence="8">
    <location>
        <begin position="1"/>
        <end position="334"/>
    </location>
</feature>
<dbReference type="SUPFAM" id="SSF55681">
    <property type="entry name" value="Class II aaRS and biotin synthetases"/>
    <property type="match status" value="1"/>
</dbReference>
<keyword evidence="5" id="KW-0648">Protein biosynthesis</keyword>
<evidence type="ECO:0000256" key="5">
    <source>
        <dbReference type="ARBA" id="ARBA00022917"/>
    </source>
</evidence>
<accession>A0A437APF8</accession>
<dbReference type="GO" id="GO:0006427">
    <property type="term" value="P:histidyl-tRNA aminoacylation"/>
    <property type="evidence" value="ECO:0007669"/>
    <property type="project" value="InterPro"/>
</dbReference>
<dbReference type="GO" id="GO:0004821">
    <property type="term" value="F:histidine-tRNA ligase activity"/>
    <property type="evidence" value="ECO:0007669"/>
    <property type="project" value="UniProtKB-EC"/>
</dbReference>
<feature type="binding site" evidence="7">
    <location>
        <position position="121"/>
    </location>
    <ligand>
        <name>L-histidine</name>
        <dbReference type="ChEBI" id="CHEBI:57595"/>
    </ligand>
</feature>
<dbReference type="EC" id="6.1.1.21" evidence="2"/>
<proteinExistence type="inferred from homology"/>
<keyword evidence="4" id="KW-0067">ATP-binding</keyword>
<dbReference type="GO" id="GO:0003723">
    <property type="term" value="F:RNA binding"/>
    <property type="evidence" value="ECO:0007669"/>
    <property type="project" value="TreeGrafter"/>
</dbReference>
<dbReference type="InterPro" id="IPR045864">
    <property type="entry name" value="aa-tRNA-synth_II/BPL/LPL"/>
</dbReference>
<dbReference type="InterPro" id="IPR036621">
    <property type="entry name" value="Anticodon-bd_dom_sf"/>
</dbReference>
<evidence type="ECO:0000256" key="3">
    <source>
        <dbReference type="ARBA" id="ARBA00022741"/>
    </source>
</evidence>
<evidence type="ECO:0000256" key="1">
    <source>
        <dbReference type="ARBA" id="ARBA00008226"/>
    </source>
</evidence>
<feature type="binding site" evidence="7">
    <location>
        <begin position="276"/>
        <end position="277"/>
    </location>
    <ligand>
        <name>L-histidine</name>
        <dbReference type="ChEBI" id="CHEBI:57595"/>
    </ligand>
</feature>
<dbReference type="PIRSF" id="PIRSF001549">
    <property type="entry name" value="His-tRNA_synth"/>
    <property type="match status" value="1"/>
</dbReference>
<dbReference type="EMBL" id="RCSS01000091">
    <property type="protein sequence ID" value="RVD93060.1"/>
    <property type="molecule type" value="Genomic_DNA"/>
</dbReference>
<evidence type="ECO:0000256" key="4">
    <source>
        <dbReference type="ARBA" id="ARBA00022840"/>
    </source>
</evidence>
<dbReference type="InterPro" id="IPR004516">
    <property type="entry name" value="HisRS/HisZ"/>
</dbReference>
<dbReference type="GO" id="GO:0032543">
    <property type="term" value="P:mitochondrial translation"/>
    <property type="evidence" value="ECO:0007669"/>
    <property type="project" value="TreeGrafter"/>
</dbReference>
<feature type="binding site" evidence="7">
    <location>
        <begin position="78"/>
        <end position="80"/>
    </location>
    <ligand>
        <name>L-histidine</name>
        <dbReference type="ChEBI" id="CHEBI:57595"/>
    </ligand>
</feature>